<dbReference type="Proteomes" id="UP000007802">
    <property type="component" value="Unassembled WGS sequence"/>
</dbReference>
<dbReference type="HOGENOM" id="CLU_1337193_0_0_1"/>
<dbReference type="AlphaFoldDB" id="F2TAG0"/>
<accession>F2TAG0</accession>
<gene>
    <name evidence="1" type="ORF">BDDG_03164</name>
</gene>
<organism evidence="1">
    <name type="scientific">Ajellomyces dermatitidis (strain ATCC 18188 / CBS 674.68)</name>
    <name type="common">Blastomyces dermatitidis</name>
    <dbReference type="NCBI Taxonomy" id="653446"/>
    <lineage>
        <taxon>Eukaryota</taxon>
        <taxon>Fungi</taxon>
        <taxon>Dikarya</taxon>
        <taxon>Ascomycota</taxon>
        <taxon>Pezizomycotina</taxon>
        <taxon>Eurotiomycetes</taxon>
        <taxon>Eurotiomycetidae</taxon>
        <taxon>Onygenales</taxon>
        <taxon>Ajellomycetaceae</taxon>
        <taxon>Blastomyces</taxon>
    </lineage>
</organism>
<name>F2TAG0_AJEDA</name>
<proteinExistence type="predicted"/>
<protein>
    <submittedName>
        <fullName evidence="1">Uncharacterized protein</fullName>
    </submittedName>
</protein>
<dbReference type="EMBL" id="GG749418">
    <property type="protein sequence ID" value="EGE80223.2"/>
    <property type="molecule type" value="Genomic_DNA"/>
</dbReference>
<evidence type="ECO:0000313" key="1">
    <source>
        <dbReference type="EMBL" id="EGE80223.2"/>
    </source>
</evidence>
<sequence>MIGQRGARRSISDLGVETSANGGRFEDHFGSALSGVSKQHEWSAFWRLINIESPPNCLSVASLRPDLLDPLDLTQCCKII</sequence>
<reference evidence="1" key="1">
    <citation type="submission" date="2010-03" db="EMBL/GenBank/DDBJ databases">
        <title>Annotation of Blastomyces dermatitidis strain ATCC 18188.</title>
        <authorList>
            <consortium name="The Broad Institute Genome Sequencing Platform"/>
            <consortium name="Broad Institute Genome Sequencing Center for Infectious Disease."/>
            <person name="Cuomo C."/>
            <person name="Klein B."/>
            <person name="Sullivan T."/>
            <person name="Heitman J."/>
            <person name="Young S."/>
            <person name="Zeng Q."/>
            <person name="Gargeya S."/>
            <person name="Alvarado L."/>
            <person name="Berlin A.M."/>
            <person name="Chapman S.B."/>
            <person name="Chen Z."/>
            <person name="Freedman E."/>
            <person name="Gellesch M."/>
            <person name="Goldberg J."/>
            <person name="Griggs A."/>
            <person name="Gujja S."/>
            <person name="Heilman E."/>
            <person name="Heiman D."/>
            <person name="Howarth C."/>
            <person name="Mehta T."/>
            <person name="Neiman D."/>
            <person name="Pearson M."/>
            <person name="Roberts A."/>
            <person name="Saif S."/>
            <person name="Shea T."/>
            <person name="Shenoy N."/>
            <person name="Sisk P."/>
            <person name="Stolte C."/>
            <person name="Sykes S."/>
            <person name="White J."/>
            <person name="Yandava C."/>
            <person name="Haas B."/>
            <person name="Nusbaum C."/>
            <person name="Birren B."/>
        </authorList>
    </citation>
    <scope>NUCLEOTIDE SEQUENCE [LARGE SCALE GENOMIC DNA]</scope>
    <source>
        <strain evidence="1">ATCC 18188</strain>
    </source>
</reference>